<dbReference type="GO" id="GO:0031931">
    <property type="term" value="C:TORC1 complex"/>
    <property type="evidence" value="ECO:0007669"/>
    <property type="project" value="InterPro"/>
</dbReference>
<evidence type="ECO:0000256" key="2">
    <source>
        <dbReference type="PROSITE-ProRule" id="PRU00221"/>
    </source>
</evidence>
<dbReference type="EMBL" id="JAUTDP010000008">
    <property type="protein sequence ID" value="KAK3397188.1"/>
    <property type="molecule type" value="Genomic_DNA"/>
</dbReference>
<dbReference type="PANTHER" id="PTHR19842">
    <property type="entry name" value="G BETA-LIKE PROTEIN GBL"/>
    <property type="match status" value="1"/>
</dbReference>
<dbReference type="GO" id="GO:0031929">
    <property type="term" value="P:TOR signaling"/>
    <property type="evidence" value="ECO:0007669"/>
    <property type="project" value="InterPro"/>
</dbReference>
<dbReference type="PROSITE" id="PS50082">
    <property type="entry name" value="WD_REPEATS_2"/>
    <property type="match status" value="1"/>
</dbReference>
<evidence type="ECO:0000256" key="3">
    <source>
        <dbReference type="SAM" id="MobiDB-lite"/>
    </source>
</evidence>
<dbReference type="GO" id="GO:0031932">
    <property type="term" value="C:TORC2 complex"/>
    <property type="evidence" value="ECO:0007669"/>
    <property type="project" value="InterPro"/>
</dbReference>
<gene>
    <name evidence="4" type="ORF">B0T20DRAFT_415480</name>
</gene>
<protein>
    <submittedName>
        <fullName evidence="4">WD40 repeat-like protein</fullName>
    </submittedName>
</protein>
<feature type="region of interest" description="Disordered" evidence="3">
    <location>
        <begin position="1280"/>
        <end position="1305"/>
    </location>
</feature>
<evidence type="ECO:0000313" key="5">
    <source>
        <dbReference type="Proteomes" id="UP001281003"/>
    </source>
</evidence>
<feature type="compositionally biased region" description="Basic and acidic residues" evidence="3">
    <location>
        <begin position="410"/>
        <end position="424"/>
    </location>
</feature>
<proteinExistence type="inferred from homology"/>
<feature type="region of interest" description="Disordered" evidence="3">
    <location>
        <begin position="1"/>
        <end position="34"/>
    </location>
</feature>
<keyword evidence="5" id="KW-1185">Reference proteome</keyword>
<dbReference type="SUPFAM" id="SSF50978">
    <property type="entry name" value="WD40 repeat-like"/>
    <property type="match status" value="1"/>
</dbReference>
<evidence type="ECO:0000313" key="4">
    <source>
        <dbReference type="EMBL" id="KAK3397188.1"/>
    </source>
</evidence>
<feature type="compositionally biased region" description="Pro residues" evidence="3">
    <location>
        <begin position="223"/>
        <end position="237"/>
    </location>
</feature>
<sequence length="1305" mass="145632">MRITFRGVVLTDTSTPRPGESPHNPFTNGTSNGATSAALATTHAQQVAQGNIAGYGPPFVAEQRHHPDDFEHPPFKRQRTEGTVPVATSTPTVNNHGHIQQNGYIQQNGSLQHNGNGNPQSAPNNWGKQDVFVDCLKNQVFPHVERELANLPRDVYDVEKIGIKVVERVTGVDFTAAYKLGNGRVSEVFERLLAARIPVEIRTLLTDPQYRFKSYTPVPVPKVPGVPPVRAYPPTQPPSGYATAPLPPPPARPGSSIPQAMAHTLPGATERRYSNTPIPLPSVPGLRPANRGPRPSSGLRTPHAPVPPNAPRAPSAQGASGHGTAGLHRPAVLPPPTPSQIITIEDDDEEKDVQRVPSVSVPAPQHILPADSSIILDPPSTSAPQPPFDNDLPELENWAPAGQRRGGRRSRADHYRKRTEEQQKRQSRGIVITTAQNYRSRAHALTWRGHEESADAQDLSSRLFTEKHRPYLSAEERTNISVVMQKFVRFDESLLTKPATFHVDFTADEVKALRNLCRRVLGLSSGSRKQDLAKDLRKQLKKHRGDIVKVLDAIRSEKQLARRNRGDIERYLHDLINHRVSKDPSIFALKKDKYDLHGELARSSYFNSLLFARETSGNRGMTLRAPTNFPNEFVKCHEDELELRREWTDCAGDIATIAWVSNDGFICGTTEHSDAHNQQYNKPGNLVLGSCSQGTLKAYADHRIVRPVVDKGENSTDAMRQSQDPWLYSSVVASDYDEVHDRAFTSGFDRKVKIWKVDPSGSSMVSIGEWFHGGNVNFVTTSKYESSSMAMVATAADVPTEAVRIYNINDNDSISASPYRSFSCSRVVDAEGNTVSTEKWAYFPATMQWGRAPTVRHLLLVGYSPRSRTGEDADIPSDRRETGELCLWNGLTGERWHIHGATTQNVFEVLWHPSQACFIAATSPQGSDVKYTTRTQIRIFTPTPMSEHGEKSFSPIKTLDCEACDINELTIMPISSASCYVTAGCTDGNTYVWDTALDDTPIHVLQHGLPIEEFRGDREHEDVGVKFTAWGRTLDRFYTGSSDGVVKVWNVRSRQPLVRDLLEVPAPVSCGMFSPDKSRLIIGDASGRVFFLSLNEEDEGDHNDKTIFMHMKMPGKKNPKRIRRPQSIIPHPEPEAPTYDAQGQLIESESGVSRGRAYLEKLQLQQLPDRTVGVVQGPNYFETGLFRREAHMNEDPRLPLKASFYGFQRETQRHHSEGVRRYLSPLRPVTEESFFEARVAHHSTNLPRDFDVDRLDEETKQMLEAEGVDWQLNEGALDLDYEDDEDDDDELVFSGGEEESEVDEF</sequence>
<comment type="caution">
    <text evidence="4">The sequence shown here is derived from an EMBL/GenBank/DDBJ whole genome shotgun (WGS) entry which is preliminary data.</text>
</comment>
<accession>A0AAE0PC53</accession>
<organism evidence="4 5">
    <name type="scientific">Sordaria brevicollis</name>
    <dbReference type="NCBI Taxonomy" id="83679"/>
    <lineage>
        <taxon>Eukaryota</taxon>
        <taxon>Fungi</taxon>
        <taxon>Dikarya</taxon>
        <taxon>Ascomycota</taxon>
        <taxon>Pezizomycotina</taxon>
        <taxon>Sordariomycetes</taxon>
        <taxon>Sordariomycetidae</taxon>
        <taxon>Sordariales</taxon>
        <taxon>Sordariaceae</taxon>
        <taxon>Sordaria</taxon>
    </lineage>
</organism>
<feature type="region of interest" description="Disordered" evidence="3">
    <location>
        <begin position="223"/>
        <end position="427"/>
    </location>
</feature>
<dbReference type="InterPro" id="IPR015943">
    <property type="entry name" value="WD40/YVTN_repeat-like_dom_sf"/>
</dbReference>
<dbReference type="Gene3D" id="2.130.10.10">
    <property type="entry name" value="YVTN repeat-like/Quinoprotein amine dehydrogenase"/>
    <property type="match status" value="1"/>
</dbReference>
<dbReference type="InterPro" id="IPR001680">
    <property type="entry name" value="WD40_rpt"/>
</dbReference>
<dbReference type="InterPro" id="IPR036322">
    <property type="entry name" value="WD40_repeat_dom_sf"/>
</dbReference>
<feature type="compositionally biased region" description="Polar residues" evidence="3">
    <location>
        <begin position="24"/>
        <end position="34"/>
    </location>
</feature>
<reference evidence="4" key="1">
    <citation type="journal article" date="2023" name="Mol. Phylogenet. Evol.">
        <title>Genome-scale phylogeny and comparative genomics of the fungal order Sordariales.</title>
        <authorList>
            <person name="Hensen N."/>
            <person name="Bonometti L."/>
            <person name="Westerberg I."/>
            <person name="Brannstrom I.O."/>
            <person name="Guillou S."/>
            <person name="Cros-Aarteil S."/>
            <person name="Calhoun S."/>
            <person name="Haridas S."/>
            <person name="Kuo A."/>
            <person name="Mondo S."/>
            <person name="Pangilinan J."/>
            <person name="Riley R."/>
            <person name="LaButti K."/>
            <person name="Andreopoulos B."/>
            <person name="Lipzen A."/>
            <person name="Chen C."/>
            <person name="Yan M."/>
            <person name="Daum C."/>
            <person name="Ng V."/>
            <person name="Clum A."/>
            <person name="Steindorff A."/>
            <person name="Ohm R.A."/>
            <person name="Martin F."/>
            <person name="Silar P."/>
            <person name="Natvig D.O."/>
            <person name="Lalanne C."/>
            <person name="Gautier V."/>
            <person name="Ament-Velasquez S.L."/>
            <person name="Kruys A."/>
            <person name="Hutchinson M.I."/>
            <person name="Powell A.J."/>
            <person name="Barry K."/>
            <person name="Miller A.N."/>
            <person name="Grigoriev I.V."/>
            <person name="Debuchy R."/>
            <person name="Gladieux P."/>
            <person name="Hiltunen Thoren M."/>
            <person name="Johannesson H."/>
        </authorList>
    </citation>
    <scope>NUCLEOTIDE SEQUENCE</scope>
    <source>
        <strain evidence="4">FGSC 1904</strain>
    </source>
</reference>
<dbReference type="SMART" id="SM00320">
    <property type="entry name" value="WD40"/>
    <property type="match status" value="5"/>
</dbReference>
<dbReference type="GO" id="GO:0032956">
    <property type="term" value="P:regulation of actin cytoskeleton organization"/>
    <property type="evidence" value="ECO:0007669"/>
    <property type="project" value="TreeGrafter"/>
</dbReference>
<keyword evidence="2" id="KW-0853">WD repeat</keyword>
<feature type="repeat" description="WD" evidence="2">
    <location>
        <begin position="1037"/>
        <end position="1059"/>
    </location>
</feature>
<dbReference type="InterPro" id="IPR037588">
    <property type="entry name" value="MLST8"/>
</dbReference>
<dbReference type="PANTHER" id="PTHR19842:SF2">
    <property type="entry name" value="WD REPEAT PROTEIN (AFU_ORTHOLOGUE AFUA_5G04300)"/>
    <property type="match status" value="1"/>
</dbReference>
<name>A0AAE0PC53_SORBR</name>
<dbReference type="Proteomes" id="UP001281003">
    <property type="component" value="Unassembled WGS sequence"/>
</dbReference>
<evidence type="ECO:0000256" key="1">
    <source>
        <dbReference type="ARBA" id="ARBA00009890"/>
    </source>
</evidence>
<comment type="similarity">
    <text evidence="1">Belongs to the WD repeat LST8 family.</text>
</comment>
<reference evidence="4" key="2">
    <citation type="submission" date="2023-07" db="EMBL/GenBank/DDBJ databases">
        <authorList>
            <consortium name="Lawrence Berkeley National Laboratory"/>
            <person name="Haridas S."/>
            <person name="Hensen N."/>
            <person name="Bonometti L."/>
            <person name="Westerberg I."/>
            <person name="Brannstrom I.O."/>
            <person name="Guillou S."/>
            <person name="Cros-Aarteil S."/>
            <person name="Calhoun S."/>
            <person name="Kuo A."/>
            <person name="Mondo S."/>
            <person name="Pangilinan J."/>
            <person name="Riley R."/>
            <person name="LaButti K."/>
            <person name="Andreopoulos B."/>
            <person name="Lipzen A."/>
            <person name="Chen C."/>
            <person name="Yanf M."/>
            <person name="Daum C."/>
            <person name="Ng V."/>
            <person name="Clum A."/>
            <person name="Steindorff A."/>
            <person name="Ohm R."/>
            <person name="Martin F."/>
            <person name="Silar P."/>
            <person name="Natvig D."/>
            <person name="Lalanne C."/>
            <person name="Gautier V."/>
            <person name="Ament-velasquez S.L."/>
            <person name="Kruys A."/>
            <person name="Hutchinson M.I."/>
            <person name="Powell A.J."/>
            <person name="Barry K."/>
            <person name="Miller A.N."/>
            <person name="Grigoriev I.V."/>
            <person name="Debuchy R."/>
            <person name="Gladieux P."/>
            <person name="Thoren M.H."/>
            <person name="Johannesson H."/>
        </authorList>
    </citation>
    <scope>NUCLEOTIDE SEQUENCE</scope>
    <source>
        <strain evidence="4">FGSC 1904</strain>
    </source>
</reference>